<dbReference type="OrthoDB" id="3121439at2759"/>
<keyword evidence="2" id="KW-1185">Reference proteome</keyword>
<dbReference type="Proteomes" id="UP000297245">
    <property type="component" value="Unassembled WGS sequence"/>
</dbReference>
<name>A0A4S8M6A6_DENBC</name>
<proteinExistence type="predicted"/>
<gene>
    <name evidence="1" type="ORF">K435DRAFT_857258</name>
</gene>
<accession>A0A4S8M6A6</accession>
<dbReference type="EMBL" id="ML179148">
    <property type="protein sequence ID" value="THU97806.1"/>
    <property type="molecule type" value="Genomic_DNA"/>
</dbReference>
<evidence type="ECO:0000313" key="1">
    <source>
        <dbReference type="EMBL" id="THU97806.1"/>
    </source>
</evidence>
<evidence type="ECO:0000313" key="2">
    <source>
        <dbReference type="Proteomes" id="UP000297245"/>
    </source>
</evidence>
<reference evidence="1 2" key="1">
    <citation type="journal article" date="2019" name="Nat. Ecol. Evol.">
        <title>Megaphylogeny resolves global patterns of mushroom evolution.</title>
        <authorList>
            <person name="Varga T."/>
            <person name="Krizsan K."/>
            <person name="Foldi C."/>
            <person name="Dima B."/>
            <person name="Sanchez-Garcia M."/>
            <person name="Sanchez-Ramirez S."/>
            <person name="Szollosi G.J."/>
            <person name="Szarkandi J.G."/>
            <person name="Papp V."/>
            <person name="Albert L."/>
            <person name="Andreopoulos W."/>
            <person name="Angelini C."/>
            <person name="Antonin V."/>
            <person name="Barry K.W."/>
            <person name="Bougher N.L."/>
            <person name="Buchanan P."/>
            <person name="Buyck B."/>
            <person name="Bense V."/>
            <person name="Catcheside P."/>
            <person name="Chovatia M."/>
            <person name="Cooper J."/>
            <person name="Damon W."/>
            <person name="Desjardin D."/>
            <person name="Finy P."/>
            <person name="Geml J."/>
            <person name="Haridas S."/>
            <person name="Hughes K."/>
            <person name="Justo A."/>
            <person name="Karasinski D."/>
            <person name="Kautmanova I."/>
            <person name="Kiss B."/>
            <person name="Kocsube S."/>
            <person name="Kotiranta H."/>
            <person name="LaButti K.M."/>
            <person name="Lechner B.E."/>
            <person name="Liimatainen K."/>
            <person name="Lipzen A."/>
            <person name="Lukacs Z."/>
            <person name="Mihaltcheva S."/>
            <person name="Morgado L.N."/>
            <person name="Niskanen T."/>
            <person name="Noordeloos M.E."/>
            <person name="Ohm R.A."/>
            <person name="Ortiz-Santana B."/>
            <person name="Ovrebo C."/>
            <person name="Racz N."/>
            <person name="Riley R."/>
            <person name="Savchenko A."/>
            <person name="Shiryaev A."/>
            <person name="Soop K."/>
            <person name="Spirin V."/>
            <person name="Szebenyi C."/>
            <person name="Tomsovsky M."/>
            <person name="Tulloss R.E."/>
            <person name="Uehling J."/>
            <person name="Grigoriev I.V."/>
            <person name="Vagvolgyi C."/>
            <person name="Papp T."/>
            <person name="Martin F.M."/>
            <person name="Miettinen O."/>
            <person name="Hibbett D.S."/>
            <person name="Nagy L.G."/>
        </authorList>
    </citation>
    <scope>NUCLEOTIDE SEQUENCE [LARGE SCALE GENOMIC DNA]</scope>
    <source>
        <strain evidence="1 2">CBS 962.96</strain>
    </source>
</reference>
<dbReference type="AlphaFoldDB" id="A0A4S8M6A6"/>
<sequence length="173" mass="19967">MNALTNLQPSLNLSSQSDNTHSYPCLTLSELGRFVDQLNDTIHKCNAERQRRGFTDRVSIIQREIDEIEDEWSRKAIFRWSLVYGYLRASLIAVRDIVKCYDQAQALRVSVLTIIAHERQVRDDIENQYHQMLNSEENCGRDTNVDTGTGSFSWITSLLQRFKIPGQGDKRSD</sequence>
<organism evidence="1 2">
    <name type="scientific">Dendrothele bispora (strain CBS 962.96)</name>
    <dbReference type="NCBI Taxonomy" id="1314807"/>
    <lineage>
        <taxon>Eukaryota</taxon>
        <taxon>Fungi</taxon>
        <taxon>Dikarya</taxon>
        <taxon>Basidiomycota</taxon>
        <taxon>Agaricomycotina</taxon>
        <taxon>Agaricomycetes</taxon>
        <taxon>Agaricomycetidae</taxon>
        <taxon>Agaricales</taxon>
        <taxon>Agaricales incertae sedis</taxon>
        <taxon>Dendrothele</taxon>
    </lineage>
</organism>
<protein>
    <submittedName>
        <fullName evidence="1">Uncharacterized protein</fullName>
    </submittedName>
</protein>